<evidence type="ECO:0000313" key="6">
    <source>
        <dbReference type="Proteomes" id="UP000824205"/>
    </source>
</evidence>
<evidence type="ECO:0000256" key="2">
    <source>
        <dbReference type="SAM" id="Phobius"/>
    </source>
</evidence>
<dbReference type="GO" id="GO:0000272">
    <property type="term" value="P:polysaccharide catabolic process"/>
    <property type="evidence" value="ECO:0007669"/>
    <property type="project" value="InterPro"/>
</dbReference>
<name>A0A9D1RC54_9FIRM</name>
<feature type="region of interest" description="Disordered" evidence="1">
    <location>
        <begin position="617"/>
        <end position="644"/>
    </location>
</feature>
<keyword evidence="2" id="KW-1133">Transmembrane helix</keyword>
<proteinExistence type="predicted"/>
<dbReference type="SUPFAM" id="SSF49384">
    <property type="entry name" value="Carbohydrate-binding domain"/>
    <property type="match status" value="1"/>
</dbReference>
<evidence type="ECO:0000313" key="5">
    <source>
        <dbReference type="EMBL" id="HIW84879.1"/>
    </source>
</evidence>
<organism evidence="5 6">
    <name type="scientific">Candidatus Eubacterium faecipullorum</name>
    <dbReference type="NCBI Taxonomy" id="2838571"/>
    <lineage>
        <taxon>Bacteria</taxon>
        <taxon>Bacillati</taxon>
        <taxon>Bacillota</taxon>
        <taxon>Clostridia</taxon>
        <taxon>Eubacteriales</taxon>
        <taxon>Eubacteriaceae</taxon>
        <taxon>Eubacterium</taxon>
    </lineage>
</organism>
<dbReference type="InterPro" id="IPR008964">
    <property type="entry name" value="Invasin/intimin_cell_adhesion"/>
</dbReference>
<dbReference type="InterPro" id="IPR003343">
    <property type="entry name" value="Big_2"/>
</dbReference>
<evidence type="ECO:0000256" key="1">
    <source>
        <dbReference type="SAM" id="MobiDB-lite"/>
    </source>
</evidence>
<dbReference type="CDD" id="cd08547">
    <property type="entry name" value="Type_II_cohesin"/>
    <property type="match status" value="1"/>
</dbReference>
<dbReference type="GO" id="GO:0030246">
    <property type="term" value="F:carbohydrate binding"/>
    <property type="evidence" value="ECO:0007669"/>
    <property type="project" value="InterPro"/>
</dbReference>
<reference evidence="5" key="1">
    <citation type="journal article" date="2021" name="PeerJ">
        <title>Extensive microbial diversity within the chicken gut microbiome revealed by metagenomics and culture.</title>
        <authorList>
            <person name="Gilroy R."/>
            <person name="Ravi A."/>
            <person name="Getino M."/>
            <person name="Pursley I."/>
            <person name="Horton D.L."/>
            <person name="Alikhan N.F."/>
            <person name="Baker D."/>
            <person name="Gharbi K."/>
            <person name="Hall N."/>
            <person name="Watson M."/>
            <person name="Adriaenssens E.M."/>
            <person name="Foster-Nyarko E."/>
            <person name="Jarju S."/>
            <person name="Secka A."/>
            <person name="Antonio M."/>
            <person name="Oren A."/>
            <person name="Chaudhuri R.R."/>
            <person name="La Ragione R."/>
            <person name="Hildebrand F."/>
            <person name="Pallen M.J."/>
        </authorList>
    </citation>
    <scope>NUCLEOTIDE SEQUENCE</scope>
    <source>
        <strain evidence="5">421</strain>
    </source>
</reference>
<dbReference type="SMART" id="SM00635">
    <property type="entry name" value="BID_2"/>
    <property type="match status" value="1"/>
</dbReference>
<reference evidence="5" key="2">
    <citation type="submission" date="2021-04" db="EMBL/GenBank/DDBJ databases">
        <authorList>
            <person name="Gilroy R."/>
        </authorList>
    </citation>
    <scope>NUCLEOTIDE SEQUENCE</scope>
    <source>
        <strain evidence="5">421</strain>
    </source>
</reference>
<feature type="signal peptide" evidence="3">
    <location>
        <begin position="1"/>
        <end position="24"/>
    </location>
</feature>
<dbReference type="InterPro" id="IPR008965">
    <property type="entry name" value="CBM2/CBM3_carb-bd_dom_sf"/>
</dbReference>
<evidence type="ECO:0000256" key="3">
    <source>
        <dbReference type="SAM" id="SignalP"/>
    </source>
</evidence>
<protein>
    <submittedName>
        <fullName evidence="5">Ig-like domain-containing protein</fullName>
    </submittedName>
</protein>
<dbReference type="AlphaFoldDB" id="A0A9D1RC54"/>
<keyword evidence="2" id="KW-0812">Transmembrane</keyword>
<dbReference type="NCBIfam" id="TIGR01167">
    <property type="entry name" value="LPXTG_anchor"/>
    <property type="match status" value="1"/>
</dbReference>
<sequence length="679" mass="72181">MKKILACVLSVLLVISAVPLIGMAADGTGDYVLENVPESVEIGDEFEVDIAIANNPGMISLRFRIYYDMDVLELVSVTDSQLLNGWTTPSPTIKSPYILRWADSLSTVNHFDNGTVATLKFKALSASDSTEIEIEHIESRTWDGDRVTFNGTTDTLTVTAPPVAATGVSLNTETLSLMTGDSETLVANVEPADATNKAVTWESSDTSVATVDENGKVTAVKEGSATITVRTADGGFTDTCTVTVDCSHLSTTVVPAEPSTCIEHGHAEYTVCNDCGAVVAGSDAELPLAPHNYVENAEEEYLVSAATCVDRAVYYESCSVCGAAGTETFEYGDVDLTNHVGETYLVGQKDATCIETGYTGDVYCSSCDNMISAGTETPLAEHTYGEWVETTKPTCTEPGEETRVCEVCGADETRPVDATGHTPGEWTEVTAPTCTDEGLEEQRCTVCGDQIATRPIEATGHTPGEWTEVTAPTCTEDGLEEQRCTVCGDQIATRAIPATGHTLGEWTTTIEPTCTEDGEREAFCEECGVRFTEPVPATGHTAGEWEITTPATCTEDGVRTTTCTVCGVEYTEVIPATGHQYGAWTVVKEATETEEGLRERVCSVCGEKESEVIPKLAVEETETTETTTSSTNGSTSSNTDTKSPKTGLETGLVIFAVIGAAATVVVVLTVSRKKKSLNK</sequence>
<feature type="domain" description="BIG2" evidence="4">
    <location>
        <begin position="164"/>
        <end position="241"/>
    </location>
</feature>
<accession>A0A9D1RC54</accession>
<evidence type="ECO:0000259" key="4">
    <source>
        <dbReference type="SMART" id="SM00635"/>
    </source>
</evidence>
<keyword evidence="3" id="KW-0732">Signal</keyword>
<dbReference type="Proteomes" id="UP000824205">
    <property type="component" value="Unassembled WGS sequence"/>
</dbReference>
<dbReference type="InterPro" id="IPR002102">
    <property type="entry name" value="Cohesin_dom"/>
</dbReference>
<feature type="chain" id="PRO_5039214953" evidence="3">
    <location>
        <begin position="25"/>
        <end position="679"/>
    </location>
</feature>
<dbReference type="Gene3D" id="2.60.40.680">
    <property type="match status" value="1"/>
</dbReference>
<keyword evidence="2" id="KW-0472">Membrane</keyword>
<feature type="compositionally biased region" description="Low complexity" evidence="1">
    <location>
        <begin position="624"/>
        <end position="641"/>
    </location>
</feature>
<dbReference type="Pfam" id="PF00963">
    <property type="entry name" value="Cohesin"/>
    <property type="match status" value="1"/>
</dbReference>
<gene>
    <name evidence="5" type="ORF">IAA48_00120</name>
</gene>
<dbReference type="SUPFAM" id="SSF49373">
    <property type="entry name" value="Invasin/intimin cell-adhesion fragments"/>
    <property type="match status" value="1"/>
</dbReference>
<comment type="caution">
    <text evidence="5">The sequence shown here is derived from an EMBL/GenBank/DDBJ whole genome shotgun (WGS) entry which is preliminary data.</text>
</comment>
<dbReference type="Pfam" id="PF02368">
    <property type="entry name" value="Big_2"/>
    <property type="match status" value="1"/>
</dbReference>
<feature type="transmembrane region" description="Helical" evidence="2">
    <location>
        <begin position="651"/>
        <end position="670"/>
    </location>
</feature>
<dbReference type="EMBL" id="DXGE01000001">
    <property type="protein sequence ID" value="HIW84879.1"/>
    <property type="molecule type" value="Genomic_DNA"/>
</dbReference>
<dbReference type="Gene3D" id="2.60.40.1080">
    <property type="match status" value="1"/>
</dbReference>